<feature type="domain" description="FAD/NAD(P)-binding" evidence="1">
    <location>
        <begin position="5"/>
        <end position="50"/>
    </location>
</feature>
<dbReference type="InterPro" id="IPR036188">
    <property type="entry name" value="FAD/NAD-bd_sf"/>
</dbReference>
<dbReference type="InterPro" id="IPR028348">
    <property type="entry name" value="FAD-binding_protein"/>
</dbReference>
<dbReference type="SUPFAM" id="SSF51905">
    <property type="entry name" value="FAD/NAD(P)-binding domain"/>
    <property type="match status" value="1"/>
</dbReference>
<dbReference type="AlphaFoldDB" id="A0A498R6F8"/>
<evidence type="ECO:0000313" key="4">
    <source>
        <dbReference type="Proteomes" id="UP000277811"/>
    </source>
</evidence>
<dbReference type="Pfam" id="PF07992">
    <property type="entry name" value="Pyr_redox_2"/>
    <property type="match status" value="1"/>
</dbReference>
<dbReference type="OrthoDB" id="9762921at2"/>
<dbReference type="PANTHER" id="PTHR43106">
    <property type="entry name" value="DEHYDROGENASE-RELATED"/>
    <property type="match status" value="1"/>
</dbReference>
<dbReference type="PRINTS" id="PR00368">
    <property type="entry name" value="FADPNR"/>
</dbReference>
<dbReference type="GO" id="GO:0016491">
    <property type="term" value="F:oxidoreductase activity"/>
    <property type="evidence" value="ECO:0007669"/>
    <property type="project" value="InterPro"/>
</dbReference>
<dbReference type="PANTHER" id="PTHR43106:SF1">
    <property type="entry name" value="DEHYDROGENASE-RELATED"/>
    <property type="match status" value="1"/>
</dbReference>
<dbReference type="PIRSF" id="PIRSF038984">
    <property type="entry name" value="FAD_binding_protein"/>
    <property type="match status" value="1"/>
</dbReference>
<dbReference type="InterPro" id="IPR049516">
    <property type="entry name" value="FAD-depend_C"/>
</dbReference>
<evidence type="ECO:0000259" key="1">
    <source>
        <dbReference type="Pfam" id="PF07992"/>
    </source>
</evidence>
<protein>
    <submittedName>
        <fullName evidence="3">Fad-dependent pyridine nucleotide reductase signature</fullName>
    </submittedName>
</protein>
<accession>A0A498R6F8</accession>
<dbReference type="Gene3D" id="3.50.50.60">
    <property type="entry name" value="FAD/NAD(P)-binding domain"/>
    <property type="match status" value="1"/>
</dbReference>
<keyword evidence="4" id="KW-1185">Reference proteome</keyword>
<organism evidence="3 4">
    <name type="scientific">Lucifera butyrica</name>
    <dbReference type="NCBI Taxonomy" id="1351585"/>
    <lineage>
        <taxon>Bacteria</taxon>
        <taxon>Bacillati</taxon>
        <taxon>Bacillota</taxon>
        <taxon>Negativicutes</taxon>
        <taxon>Veillonellales</taxon>
        <taxon>Veillonellaceae</taxon>
        <taxon>Lucifera</taxon>
    </lineage>
</organism>
<gene>
    <name evidence="3" type="ORF">LUCI_1881</name>
</gene>
<evidence type="ECO:0000259" key="2">
    <source>
        <dbReference type="Pfam" id="PF21688"/>
    </source>
</evidence>
<evidence type="ECO:0000313" key="3">
    <source>
        <dbReference type="EMBL" id="VBB06645.1"/>
    </source>
</evidence>
<sequence>MSSLYDVAIIGGGPAGIYAAYELISRNPEARIIMIEAGHDIYARKCPISEKKVKHCIKCNPCSIMRGFGGAGAFSDGKYNFTAEFGGWLNEYLPDQEVLNLIDYVDQINIKYGAPAEYFSTKDSSIGKRALAYDLHLLEAKVRHLGTENNLKILEQIYEFLKDKITFFFNRHVSKIDKQDNGFALEIKDAAPVECRYLIAAPGRAGAEWFAGQCKEMGLSVFNNQVDVGVRVEIPAEVFQHITDEVYEAKLVYRTKQYGDLVRTFCMNPKGYVVAENTDGIVTVNGHSYRDEKLHSKNTNFALLVSNRFTEPFNEPHQYGKRIASFSNMLGGGVLVQRFGDLVKGRRTNDHRLEQSFTKPTLKATPGDLSLVLPKRHLDNIIEMIYALDKIAPGMANDDTLLYGVEVKFYSSRLKLSDLLETEINNMFAIGDGAGVTRGLSQASASGVYVARTILERLPN</sequence>
<feature type="domain" description="FAD-dependent protein C-terminal" evidence="2">
    <location>
        <begin position="228"/>
        <end position="407"/>
    </location>
</feature>
<dbReference type="Pfam" id="PF21688">
    <property type="entry name" value="FAD-depend_C"/>
    <property type="match status" value="1"/>
</dbReference>
<proteinExistence type="predicted"/>
<dbReference type="InterPro" id="IPR023753">
    <property type="entry name" value="FAD/NAD-binding_dom"/>
</dbReference>
<reference evidence="3 4" key="1">
    <citation type="submission" date="2018-06" db="EMBL/GenBank/DDBJ databases">
        <authorList>
            <person name="Strepis N."/>
        </authorList>
    </citation>
    <scope>NUCLEOTIDE SEQUENCE [LARGE SCALE GENOMIC DNA]</scope>
    <source>
        <strain evidence="3">LUCI</strain>
    </source>
</reference>
<dbReference type="EMBL" id="UPPP01000066">
    <property type="protein sequence ID" value="VBB06645.1"/>
    <property type="molecule type" value="Genomic_DNA"/>
</dbReference>
<dbReference type="Proteomes" id="UP000277811">
    <property type="component" value="Unassembled WGS sequence"/>
</dbReference>
<dbReference type="RefSeq" id="WP_122627588.1">
    <property type="nucleotide sequence ID" value="NZ_UPPP01000066.1"/>
</dbReference>
<name>A0A498R6F8_9FIRM</name>